<dbReference type="GO" id="GO:0031012">
    <property type="term" value="C:extracellular matrix"/>
    <property type="evidence" value="ECO:0007669"/>
    <property type="project" value="TreeGrafter"/>
</dbReference>
<accession>A0A914V5K7</accession>
<dbReference type="GO" id="GO:0016798">
    <property type="term" value="F:hydrolase activity, acting on glycosyl bonds"/>
    <property type="evidence" value="ECO:0007669"/>
    <property type="project" value="InterPro"/>
</dbReference>
<dbReference type="GO" id="GO:0005615">
    <property type="term" value="C:extracellular space"/>
    <property type="evidence" value="ECO:0007669"/>
    <property type="project" value="TreeGrafter"/>
</dbReference>
<dbReference type="SUPFAM" id="SSF51445">
    <property type="entry name" value="(Trans)glycosidases"/>
    <property type="match status" value="1"/>
</dbReference>
<sequence length="310" mass="34748">MEPNSFYHKFGERVNGSQLAADYAALRALLRRYPLFASSRLIGPSITQPDKKSKIKFLNQFLKASGYKSVDAITWHQYYVNGRTASLDQFLNSTILDALAVEMRTAQQRTRHYTHQKHFPIWMGETASAFGGGAPGLSDTYVAGFMWLDKLGMGAVNGIDLIVRQSFYNGHYALINEQSLPNPDYWLTLLYKRLVGPGVLAVSATPRNSNVRIYAHCDNRRITVFAMNLKADDVRLTFADYGGPVDVYEYAPMSGNLTDALITINGRAPSFDDRSVRLRLKPVKSQQPVLLKGFRVIFVVLPLNDVKCAL</sequence>
<protein>
    <submittedName>
        <fullName evidence="3">Heparanase</fullName>
    </submittedName>
</protein>
<reference evidence="3" key="1">
    <citation type="submission" date="2022-11" db="UniProtKB">
        <authorList>
            <consortium name="WormBaseParasite"/>
        </authorList>
    </citation>
    <scope>IDENTIFICATION</scope>
</reference>
<evidence type="ECO:0000313" key="2">
    <source>
        <dbReference type="Proteomes" id="UP000887566"/>
    </source>
</evidence>
<evidence type="ECO:0000256" key="1">
    <source>
        <dbReference type="ARBA" id="ARBA00009800"/>
    </source>
</evidence>
<name>A0A914V5K7_9BILA</name>
<comment type="similarity">
    <text evidence="1">Belongs to the glycosyl hydrolase 79 family.</text>
</comment>
<dbReference type="WBParaSite" id="PSAMB.scaffold1571size29863.g13933.t1">
    <property type="protein sequence ID" value="PSAMB.scaffold1571size29863.g13933.t1"/>
    <property type="gene ID" value="PSAMB.scaffold1571size29863.g13933"/>
</dbReference>
<organism evidence="2 3">
    <name type="scientific">Plectus sambesii</name>
    <dbReference type="NCBI Taxonomy" id="2011161"/>
    <lineage>
        <taxon>Eukaryota</taxon>
        <taxon>Metazoa</taxon>
        <taxon>Ecdysozoa</taxon>
        <taxon>Nematoda</taxon>
        <taxon>Chromadorea</taxon>
        <taxon>Plectida</taxon>
        <taxon>Plectina</taxon>
        <taxon>Plectoidea</taxon>
        <taxon>Plectidae</taxon>
        <taxon>Plectus</taxon>
    </lineage>
</organism>
<dbReference type="InterPro" id="IPR017853">
    <property type="entry name" value="GH"/>
</dbReference>
<dbReference type="GO" id="GO:0016020">
    <property type="term" value="C:membrane"/>
    <property type="evidence" value="ECO:0007669"/>
    <property type="project" value="InterPro"/>
</dbReference>
<keyword evidence="2" id="KW-1185">Reference proteome</keyword>
<dbReference type="Proteomes" id="UP000887566">
    <property type="component" value="Unplaced"/>
</dbReference>
<dbReference type="InterPro" id="IPR005199">
    <property type="entry name" value="Glyco_hydro_79"/>
</dbReference>
<evidence type="ECO:0000313" key="3">
    <source>
        <dbReference type="WBParaSite" id="PSAMB.scaffold1571size29863.g13933.t1"/>
    </source>
</evidence>
<dbReference type="PANTHER" id="PTHR46145">
    <property type="entry name" value="HEPARANASE"/>
    <property type="match status" value="1"/>
</dbReference>
<dbReference type="AlphaFoldDB" id="A0A914V5K7"/>
<dbReference type="PANTHER" id="PTHR46145:SF4">
    <property type="entry name" value="HEPARANASE"/>
    <property type="match status" value="1"/>
</dbReference>
<proteinExistence type="inferred from homology"/>
<dbReference type="Gene3D" id="3.20.20.80">
    <property type="entry name" value="Glycosidases"/>
    <property type="match status" value="1"/>
</dbReference>
<dbReference type="Pfam" id="PF03662">
    <property type="entry name" value="Glyco_hydro_79n"/>
    <property type="match status" value="1"/>
</dbReference>